<dbReference type="RefSeq" id="YP_009199064.1">
    <property type="nucleotide sequence ID" value="NC_028805.1"/>
</dbReference>
<sequence>MKNESERYKGHPRISSTVSRTMYDLLGHIADNMDFNQPKFARRMKRNRSHGSVMAFIVELALDDPEFVKRLRKHMINDGKFYIHKLDYLDRYFD</sequence>
<accession>A0A0K2CN36</accession>
<protein>
    <submittedName>
        <fullName evidence="1">Uncharacterized protein</fullName>
    </submittedName>
</protein>
<dbReference type="KEGG" id="vg:26625945"/>
<dbReference type="EMBL" id="KT151955">
    <property type="protein sequence ID" value="ALA07133.1"/>
    <property type="molecule type" value="Genomic_DNA"/>
</dbReference>
<proteinExistence type="predicted"/>
<organism evidence="1 2">
    <name type="scientific">Brevibacillus phage Jenst</name>
    <dbReference type="NCBI Taxonomy" id="1691954"/>
    <lineage>
        <taxon>Viruses</taxon>
        <taxon>Duplodnaviria</taxon>
        <taxon>Heunggongvirae</taxon>
        <taxon>Uroviricota</taxon>
        <taxon>Caudoviricetes</taxon>
        <taxon>Jenstvirus</taxon>
        <taxon>Jenstvirus jenst</taxon>
    </lineage>
</organism>
<keyword evidence="2" id="KW-1185">Reference proteome</keyword>
<name>A0A0K2CN36_9CAUD</name>
<dbReference type="Proteomes" id="UP000208104">
    <property type="component" value="Segment"/>
</dbReference>
<evidence type="ECO:0000313" key="2">
    <source>
        <dbReference type="Proteomes" id="UP000208104"/>
    </source>
</evidence>
<evidence type="ECO:0000313" key="1">
    <source>
        <dbReference type="EMBL" id="ALA07133.1"/>
    </source>
</evidence>
<reference evidence="1 2" key="1">
    <citation type="journal article" date="2015" name="Genome Announc.">
        <title>Genome Sequences of Five Additional Brevibacillus laterosporus Bacteriophages.</title>
        <authorList>
            <person name="Merrill B.D."/>
            <person name="Berg J.A."/>
            <person name="Graves K.A."/>
            <person name="Ward A.T."/>
            <person name="Hilton J.A."/>
            <person name="Wake B.N."/>
            <person name="Grose J.H."/>
            <person name="Breakwell D.P."/>
            <person name="Burnett S.H."/>
        </authorList>
    </citation>
    <scope>NUCLEOTIDE SEQUENCE [LARGE SCALE GENOMIC DNA]</scope>
</reference>
<gene>
    <name evidence="1" type="ORF">JENST_3</name>
</gene>
<dbReference type="GeneID" id="26625945"/>